<sequence>FSQCYALKELNLSSGAGLSSVVLPASLEELSVMSCNKLKKIDLSVAPNLKNLYASSAGFVVAPDLSKNTKLEIIGFSSAKFSTIDVSKNTELKSLNVGGDVFNSLDVTNNTKLTNLAVTGTITTLDLTKSAQLEVLNISNTKISEIDVTNCPYLRSIDFGSTPIVEIDLSRNLLLTSALAYMANSLKTVWLSKGQTIESTSNIESFIQYKDYEAGPDAIANIEDEAYKTYLLTFDKNGDGKLDKTEVEAITEINIKGLGIKSLKGVEYVNFTNVRKLDCSDNELTELPVAGFFTNLEEIDFSNNQLTGRIELNKCKKLRILKGSGNMLEEVAFENSVLESVDLSNNQLTPLPVFV</sequence>
<dbReference type="GO" id="GO:0005509">
    <property type="term" value="F:calcium ion binding"/>
    <property type="evidence" value="ECO:0007669"/>
    <property type="project" value="InterPro"/>
</dbReference>
<dbReference type="InterPro" id="IPR052574">
    <property type="entry name" value="CDIRP"/>
</dbReference>
<comment type="caution">
    <text evidence="4">The sequence shown here is derived from an EMBL/GenBank/DDBJ whole genome shotgun (WGS) entry which is preliminary data.</text>
</comment>
<feature type="non-terminal residue" evidence="4">
    <location>
        <position position="1"/>
    </location>
</feature>
<dbReference type="Pfam" id="PF12799">
    <property type="entry name" value="LRR_4"/>
    <property type="match status" value="1"/>
</dbReference>
<dbReference type="GO" id="GO:0035591">
    <property type="term" value="F:signaling adaptor activity"/>
    <property type="evidence" value="ECO:0007669"/>
    <property type="project" value="TreeGrafter"/>
</dbReference>
<dbReference type="InterPro" id="IPR025875">
    <property type="entry name" value="Leu-rich_rpt_4"/>
</dbReference>
<accession>K1RLS1</accession>
<keyword evidence="1" id="KW-0433">Leucine-rich repeat</keyword>
<dbReference type="PROSITE" id="PS00018">
    <property type="entry name" value="EF_HAND_1"/>
    <property type="match status" value="1"/>
</dbReference>
<dbReference type="InterPro" id="IPR018247">
    <property type="entry name" value="EF_Hand_1_Ca_BS"/>
</dbReference>
<organism evidence="4">
    <name type="scientific">human gut metagenome</name>
    <dbReference type="NCBI Taxonomy" id="408170"/>
    <lineage>
        <taxon>unclassified sequences</taxon>
        <taxon>metagenomes</taxon>
        <taxon>organismal metagenomes</taxon>
    </lineage>
</organism>
<evidence type="ECO:0000313" key="4">
    <source>
        <dbReference type="EMBL" id="EKC44489.1"/>
    </source>
</evidence>
<gene>
    <name evidence="4" type="ORF">OBE_17456</name>
</gene>
<dbReference type="PANTHER" id="PTHR47566:SF1">
    <property type="entry name" value="PROTEIN NUD1"/>
    <property type="match status" value="1"/>
</dbReference>
<reference evidence="4" key="1">
    <citation type="journal article" date="2013" name="Environ. Microbiol.">
        <title>Microbiota from the distal guts of lean and obese adolescents exhibit partial functional redundancy besides clear differences in community structure.</title>
        <authorList>
            <person name="Ferrer M."/>
            <person name="Ruiz A."/>
            <person name="Lanza F."/>
            <person name="Haange S.B."/>
            <person name="Oberbach A."/>
            <person name="Till H."/>
            <person name="Bargiela R."/>
            <person name="Campoy C."/>
            <person name="Segura M.T."/>
            <person name="Richter M."/>
            <person name="von Bergen M."/>
            <person name="Seifert J."/>
            <person name="Suarez A."/>
        </authorList>
    </citation>
    <scope>NUCLEOTIDE SEQUENCE</scope>
</reference>
<keyword evidence="2" id="KW-0677">Repeat</keyword>
<dbReference type="AlphaFoldDB" id="K1RLS1"/>
<evidence type="ECO:0000256" key="1">
    <source>
        <dbReference type="ARBA" id="ARBA00022614"/>
    </source>
</evidence>
<dbReference type="EMBL" id="AJWZ01011647">
    <property type="protein sequence ID" value="EKC44489.1"/>
    <property type="molecule type" value="Genomic_DNA"/>
</dbReference>
<name>K1RLS1_9ZZZZ</name>
<protein>
    <submittedName>
        <fullName evidence="4">Internalin-related protein</fullName>
    </submittedName>
</protein>
<proteinExistence type="predicted"/>
<dbReference type="Gene3D" id="3.80.10.10">
    <property type="entry name" value="Ribonuclease Inhibitor"/>
    <property type="match status" value="2"/>
</dbReference>
<dbReference type="PANTHER" id="PTHR47566">
    <property type="match status" value="1"/>
</dbReference>
<dbReference type="PROSITE" id="PS50222">
    <property type="entry name" value="EF_HAND_2"/>
    <property type="match status" value="1"/>
</dbReference>
<dbReference type="InterPro" id="IPR002048">
    <property type="entry name" value="EF_hand_dom"/>
</dbReference>
<dbReference type="SUPFAM" id="SSF52047">
    <property type="entry name" value="RNI-like"/>
    <property type="match status" value="1"/>
</dbReference>
<evidence type="ECO:0000259" key="3">
    <source>
        <dbReference type="PROSITE" id="PS50222"/>
    </source>
</evidence>
<feature type="domain" description="EF-hand" evidence="3">
    <location>
        <begin position="222"/>
        <end position="257"/>
    </location>
</feature>
<evidence type="ECO:0000256" key="2">
    <source>
        <dbReference type="ARBA" id="ARBA00022737"/>
    </source>
</evidence>
<dbReference type="InterPro" id="IPR032675">
    <property type="entry name" value="LRR_dom_sf"/>
</dbReference>